<evidence type="ECO:0000313" key="3">
    <source>
        <dbReference type="Proteomes" id="UP001362899"/>
    </source>
</evidence>
<keyword evidence="3" id="KW-1185">Reference proteome</keyword>
<dbReference type="PANTHER" id="PTHR12806">
    <property type="entry name" value="EAP30 SUBUNIT OF ELL COMPLEX"/>
    <property type="match status" value="1"/>
</dbReference>
<dbReference type="Gene3D" id="1.10.10.10">
    <property type="entry name" value="Winged helix-like DNA-binding domain superfamily/Winged helix DNA-binding domain"/>
    <property type="match status" value="2"/>
</dbReference>
<comment type="similarity">
    <text evidence="1">Belongs to the SNF8 family.</text>
</comment>
<organism evidence="2 3">
    <name type="scientific">Starmerella bacillaris</name>
    <name type="common">Yeast</name>
    <name type="synonym">Candida zemplinina</name>
    <dbReference type="NCBI Taxonomy" id="1247836"/>
    <lineage>
        <taxon>Eukaryota</taxon>
        <taxon>Fungi</taxon>
        <taxon>Dikarya</taxon>
        <taxon>Ascomycota</taxon>
        <taxon>Saccharomycotina</taxon>
        <taxon>Dipodascomycetes</taxon>
        <taxon>Dipodascales</taxon>
        <taxon>Trichomonascaceae</taxon>
        <taxon>Starmerella</taxon>
    </lineage>
</organism>
<dbReference type="PANTHER" id="PTHR12806:SF0">
    <property type="entry name" value="VACUOLAR-SORTING PROTEIN SNF8"/>
    <property type="match status" value="1"/>
</dbReference>
<dbReference type="InterPro" id="IPR036390">
    <property type="entry name" value="WH_DNA-bd_sf"/>
</dbReference>
<name>A0AAV5RHK8_STABA</name>
<dbReference type="InterPro" id="IPR040608">
    <property type="entry name" value="Snf8/Vps36"/>
</dbReference>
<dbReference type="InterPro" id="IPR036388">
    <property type="entry name" value="WH-like_DNA-bd_sf"/>
</dbReference>
<dbReference type="InterPro" id="IPR016689">
    <property type="entry name" value="ESCRT-2_cplx_Snf8"/>
</dbReference>
<proteinExistence type="inferred from homology"/>
<dbReference type="Gene3D" id="6.10.140.180">
    <property type="match status" value="1"/>
</dbReference>
<dbReference type="SUPFAM" id="SSF46785">
    <property type="entry name" value="Winged helix' DNA-binding domain"/>
    <property type="match status" value="2"/>
</dbReference>
<dbReference type="GO" id="GO:0043328">
    <property type="term" value="P:protein transport to vacuole involved in ubiquitin-dependent protein catabolic process via the multivesicular body sorting pathway"/>
    <property type="evidence" value="ECO:0007669"/>
    <property type="project" value="TreeGrafter"/>
</dbReference>
<accession>A0AAV5RHK8</accession>
<dbReference type="Pfam" id="PF04157">
    <property type="entry name" value="EAP30"/>
    <property type="match status" value="1"/>
</dbReference>
<evidence type="ECO:0000313" key="2">
    <source>
        <dbReference type="EMBL" id="GMM50687.1"/>
    </source>
</evidence>
<protein>
    <submittedName>
        <fullName evidence="2">ESCRT-II subunit protein</fullName>
    </submittedName>
</protein>
<evidence type="ECO:0000256" key="1">
    <source>
        <dbReference type="ARBA" id="ARBA00009834"/>
    </source>
</evidence>
<dbReference type="Proteomes" id="UP001362899">
    <property type="component" value="Unassembled WGS sequence"/>
</dbReference>
<comment type="caution">
    <text evidence="2">The sequence shown here is derived from an EMBL/GenBank/DDBJ whole genome shotgun (WGS) entry which is preliminary data.</text>
</comment>
<gene>
    <name evidence="2" type="ORF">DASB73_016450</name>
</gene>
<dbReference type="EMBL" id="BTGC01000003">
    <property type="protein sequence ID" value="GMM50687.1"/>
    <property type="molecule type" value="Genomic_DNA"/>
</dbReference>
<dbReference type="AlphaFoldDB" id="A0AAV5RHK8"/>
<dbReference type="GO" id="GO:0000814">
    <property type="term" value="C:ESCRT II complex"/>
    <property type="evidence" value="ECO:0007669"/>
    <property type="project" value="InterPro"/>
</dbReference>
<sequence>MQQYVAVGAEISTEASTAIAQQLVQLEKLVLKLESKYGKQVLEDPSSRAALAEICLSLGINPLHLSLEKHSRTPEFYARLQVAVINISQGLSSQNSGCMSLKQLQHQVQTQLREKVTIKEVTKAITDLNVLGPGLRLETLSNGLEVVRTVTGELSSAQGEVYIACDALGYVSTEVLHDNLGWTMEHSQEVLDNMVSTGFLWIDDQVSPAHYWNPGIIENQI</sequence>
<reference evidence="2 3" key="1">
    <citation type="journal article" date="2023" name="Elife">
        <title>Identification of key yeast species and microbe-microbe interactions impacting larval growth of Drosophila in the wild.</title>
        <authorList>
            <person name="Mure A."/>
            <person name="Sugiura Y."/>
            <person name="Maeda R."/>
            <person name="Honda K."/>
            <person name="Sakurai N."/>
            <person name="Takahashi Y."/>
            <person name="Watada M."/>
            <person name="Katoh T."/>
            <person name="Gotoh A."/>
            <person name="Gotoh Y."/>
            <person name="Taniguchi I."/>
            <person name="Nakamura K."/>
            <person name="Hayashi T."/>
            <person name="Katayama T."/>
            <person name="Uemura T."/>
            <person name="Hattori Y."/>
        </authorList>
    </citation>
    <scope>NUCLEOTIDE SEQUENCE [LARGE SCALE GENOMIC DNA]</scope>
    <source>
        <strain evidence="2 3">SB-73</strain>
    </source>
</reference>